<name>A0ABP6R6E7_9ACTN</name>
<proteinExistence type="predicted"/>
<dbReference type="EMBL" id="BAAAUW010000018">
    <property type="protein sequence ID" value="GAA3266888.1"/>
    <property type="molecule type" value="Genomic_DNA"/>
</dbReference>
<dbReference type="Proteomes" id="UP001500728">
    <property type="component" value="Unassembled WGS sequence"/>
</dbReference>
<sequence length="147" mass="14871">MQPVVLGGGEELPGFVGGEGFEASGAWGAGADVAGDVARDLFLSDGVLQGGLEDGVDVGERHGGHIWAVRGLPYECPGVRGGASVVGRLPAAMPGSARREPYRAPVSSSAGTEGSKLIPQVGDEVVVSCEPACAEAVRVVARYITVK</sequence>
<keyword evidence="3" id="KW-1185">Reference proteome</keyword>
<gene>
    <name evidence="2" type="ORF">GCM10010469_38960</name>
</gene>
<reference evidence="3" key="1">
    <citation type="journal article" date="2019" name="Int. J. Syst. Evol. Microbiol.">
        <title>The Global Catalogue of Microorganisms (GCM) 10K type strain sequencing project: providing services to taxonomists for standard genome sequencing and annotation.</title>
        <authorList>
            <consortium name="The Broad Institute Genomics Platform"/>
            <consortium name="The Broad Institute Genome Sequencing Center for Infectious Disease"/>
            <person name="Wu L."/>
            <person name="Ma J."/>
        </authorList>
    </citation>
    <scope>NUCLEOTIDE SEQUENCE [LARGE SCALE GENOMIC DNA]</scope>
    <source>
        <strain evidence="3">JCM 9381</strain>
    </source>
</reference>
<evidence type="ECO:0000313" key="3">
    <source>
        <dbReference type="Proteomes" id="UP001500728"/>
    </source>
</evidence>
<evidence type="ECO:0000313" key="2">
    <source>
        <dbReference type="EMBL" id="GAA3266888.1"/>
    </source>
</evidence>
<protein>
    <submittedName>
        <fullName evidence="2">Uncharacterized protein</fullName>
    </submittedName>
</protein>
<evidence type="ECO:0000256" key="1">
    <source>
        <dbReference type="SAM" id="MobiDB-lite"/>
    </source>
</evidence>
<accession>A0ABP6R6E7</accession>
<comment type="caution">
    <text evidence="2">The sequence shown here is derived from an EMBL/GenBank/DDBJ whole genome shotgun (WGS) entry which is preliminary data.</text>
</comment>
<organism evidence="2 3">
    <name type="scientific">Streptomyces labedae</name>
    <dbReference type="NCBI Taxonomy" id="285569"/>
    <lineage>
        <taxon>Bacteria</taxon>
        <taxon>Bacillati</taxon>
        <taxon>Actinomycetota</taxon>
        <taxon>Actinomycetes</taxon>
        <taxon>Kitasatosporales</taxon>
        <taxon>Streptomycetaceae</taxon>
        <taxon>Streptomyces</taxon>
    </lineage>
</organism>
<feature type="region of interest" description="Disordered" evidence="1">
    <location>
        <begin position="95"/>
        <end position="115"/>
    </location>
</feature>